<reference evidence="4 5" key="1">
    <citation type="submission" date="2015-09" db="EMBL/GenBank/DDBJ databases">
        <title>Draft genome sequence of Kouleothrix aurantiaca JCM 19913.</title>
        <authorList>
            <person name="Hemp J."/>
        </authorList>
    </citation>
    <scope>NUCLEOTIDE SEQUENCE [LARGE SCALE GENOMIC DNA]</scope>
    <source>
        <strain evidence="4 5">COM-B</strain>
    </source>
</reference>
<accession>A0A0N8PSE9</accession>
<dbReference type="Pfam" id="PF07282">
    <property type="entry name" value="Cas12f1-like_TNB"/>
    <property type="match status" value="1"/>
</dbReference>
<keyword evidence="1" id="KW-0238">DNA-binding</keyword>
<protein>
    <recommendedName>
        <fullName evidence="3">Cas12f1-like TNB domain-containing protein</fullName>
    </recommendedName>
</protein>
<sequence>MPRAKTPSFVCELPLVLIGNDERRLRIRLDCARQVYNAVLGESLKRLDLLRQSRGFQAARRLRGRARPDAFRTLDAHFRLREYDLHAYATQFSRSWLGEHLDANTIQTIASRAWNAVRQYQFGTRGRPRFKGKGQFHSVEGKTNKQGLRWRDGAVVWGDLTLRARISADDPVIAHALTCPIKRVRIVRRTLNGRQRFFAQLVCAGGPYQKPHNVVGDGVIGIDPGPRTFGIAGANWGAQIDLTTPMRQSRQQQRRIQRRIDRQRRANNPENFLPDGRVRPGRKRWRISRNQRDNQRRLAEARRKEATHRKSLHGQLANNLLRLGNDIRIERNSYRSFQKTFGKAVGQAAPAAFVTTLSRKASSAGVRVVIIPTSLRLSQTCLCGAIMRKTLAERVHRCDCGITVQRDVFSAYLARFSVAVDGPSGPSWRLDAAQAQTAWAGAESRFPAASRPTSAPQFAAWARAQSASGGPNRAAHLLPVGGRSERIAGAVGTLTREGRDVVAHNALRERSVREPAQSASRCHQKPSDVSEG</sequence>
<gene>
    <name evidence="4" type="ORF">SE17_14950</name>
</gene>
<proteinExistence type="predicted"/>
<dbReference type="GO" id="GO:0003677">
    <property type="term" value="F:DNA binding"/>
    <property type="evidence" value="ECO:0007669"/>
    <property type="project" value="UniProtKB-KW"/>
</dbReference>
<feature type="region of interest" description="Disordered" evidence="2">
    <location>
        <begin position="247"/>
        <end position="279"/>
    </location>
</feature>
<keyword evidence="5" id="KW-1185">Reference proteome</keyword>
<dbReference type="Proteomes" id="UP000050509">
    <property type="component" value="Unassembled WGS sequence"/>
</dbReference>
<evidence type="ECO:0000313" key="4">
    <source>
        <dbReference type="EMBL" id="KPV52533.1"/>
    </source>
</evidence>
<dbReference type="InterPro" id="IPR010095">
    <property type="entry name" value="Cas12f1-like_TNB"/>
</dbReference>
<dbReference type="NCBIfam" id="NF040570">
    <property type="entry name" value="guided_TnpB"/>
    <property type="match status" value="1"/>
</dbReference>
<comment type="caution">
    <text evidence="4">The sequence shown here is derived from an EMBL/GenBank/DDBJ whole genome shotgun (WGS) entry which is preliminary data.</text>
</comment>
<feature type="domain" description="Cas12f1-like TNB" evidence="3">
    <location>
        <begin position="352"/>
        <end position="412"/>
    </location>
</feature>
<evidence type="ECO:0000313" key="5">
    <source>
        <dbReference type="Proteomes" id="UP000050509"/>
    </source>
</evidence>
<dbReference type="AlphaFoldDB" id="A0A0N8PSE9"/>
<evidence type="ECO:0000259" key="3">
    <source>
        <dbReference type="Pfam" id="PF07282"/>
    </source>
</evidence>
<organism evidence="4 5">
    <name type="scientific">Kouleothrix aurantiaca</name>
    <dbReference type="NCBI Taxonomy" id="186479"/>
    <lineage>
        <taxon>Bacteria</taxon>
        <taxon>Bacillati</taxon>
        <taxon>Chloroflexota</taxon>
        <taxon>Chloroflexia</taxon>
        <taxon>Chloroflexales</taxon>
        <taxon>Roseiflexineae</taxon>
        <taxon>Roseiflexaceae</taxon>
        <taxon>Kouleothrix</taxon>
    </lineage>
</organism>
<evidence type="ECO:0000256" key="1">
    <source>
        <dbReference type="ARBA" id="ARBA00023125"/>
    </source>
</evidence>
<feature type="region of interest" description="Disordered" evidence="2">
    <location>
        <begin position="505"/>
        <end position="532"/>
    </location>
</feature>
<dbReference type="EMBL" id="LJCR01000513">
    <property type="protein sequence ID" value="KPV52533.1"/>
    <property type="molecule type" value="Genomic_DNA"/>
</dbReference>
<name>A0A0N8PSE9_9CHLR</name>
<evidence type="ECO:0000256" key="2">
    <source>
        <dbReference type="SAM" id="MobiDB-lite"/>
    </source>
</evidence>